<feature type="region of interest" description="Disordered" evidence="1">
    <location>
        <begin position="441"/>
        <end position="505"/>
    </location>
</feature>
<feature type="region of interest" description="Disordered" evidence="1">
    <location>
        <begin position="663"/>
        <end position="713"/>
    </location>
</feature>
<feature type="compositionally biased region" description="Polar residues" evidence="1">
    <location>
        <begin position="76"/>
        <end position="89"/>
    </location>
</feature>
<evidence type="ECO:0000313" key="2">
    <source>
        <dbReference type="EMBL" id="KAK3393766.1"/>
    </source>
</evidence>
<feature type="compositionally biased region" description="Basic and acidic residues" evidence="1">
    <location>
        <begin position="525"/>
        <end position="534"/>
    </location>
</feature>
<gene>
    <name evidence="2" type="ORF">B0H63DRAFT_531667</name>
</gene>
<dbReference type="AlphaFoldDB" id="A0AAE0P5P5"/>
<evidence type="ECO:0000256" key="1">
    <source>
        <dbReference type="SAM" id="MobiDB-lite"/>
    </source>
</evidence>
<comment type="caution">
    <text evidence="2">The sequence shown here is derived from an EMBL/GenBank/DDBJ whole genome shotgun (WGS) entry which is preliminary data.</text>
</comment>
<feature type="compositionally biased region" description="Basic and acidic residues" evidence="1">
    <location>
        <begin position="135"/>
        <end position="151"/>
    </location>
</feature>
<feature type="region of interest" description="Disordered" evidence="1">
    <location>
        <begin position="62"/>
        <end position="123"/>
    </location>
</feature>
<reference evidence="2" key="2">
    <citation type="submission" date="2023-06" db="EMBL/GenBank/DDBJ databases">
        <authorList>
            <consortium name="Lawrence Berkeley National Laboratory"/>
            <person name="Haridas S."/>
            <person name="Hensen N."/>
            <person name="Bonometti L."/>
            <person name="Westerberg I."/>
            <person name="Brannstrom I.O."/>
            <person name="Guillou S."/>
            <person name="Cros-Aarteil S."/>
            <person name="Calhoun S."/>
            <person name="Kuo A."/>
            <person name="Mondo S."/>
            <person name="Pangilinan J."/>
            <person name="Riley R."/>
            <person name="LaButti K."/>
            <person name="Andreopoulos B."/>
            <person name="Lipzen A."/>
            <person name="Chen C."/>
            <person name="Yanf M."/>
            <person name="Daum C."/>
            <person name="Ng V."/>
            <person name="Clum A."/>
            <person name="Steindorff A."/>
            <person name="Ohm R."/>
            <person name="Martin F."/>
            <person name="Silar P."/>
            <person name="Natvig D."/>
            <person name="Lalanne C."/>
            <person name="Gautier V."/>
            <person name="Ament-velasquez S.L."/>
            <person name="Kruys A."/>
            <person name="Hutchinson M.I."/>
            <person name="Powell A.J."/>
            <person name="Barry K."/>
            <person name="Miller A.N."/>
            <person name="Grigoriev I.V."/>
            <person name="Debuchy R."/>
            <person name="Gladieux P."/>
            <person name="Thoren M.H."/>
            <person name="Johannesson H."/>
        </authorList>
    </citation>
    <scope>NUCLEOTIDE SEQUENCE</scope>
    <source>
        <strain evidence="2">CBS 232.78</strain>
    </source>
</reference>
<reference evidence="2" key="1">
    <citation type="journal article" date="2023" name="Mol. Phylogenet. Evol.">
        <title>Genome-scale phylogeny and comparative genomics of the fungal order Sordariales.</title>
        <authorList>
            <person name="Hensen N."/>
            <person name="Bonometti L."/>
            <person name="Westerberg I."/>
            <person name="Brannstrom I.O."/>
            <person name="Guillou S."/>
            <person name="Cros-Aarteil S."/>
            <person name="Calhoun S."/>
            <person name="Haridas S."/>
            <person name="Kuo A."/>
            <person name="Mondo S."/>
            <person name="Pangilinan J."/>
            <person name="Riley R."/>
            <person name="LaButti K."/>
            <person name="Andreopoulos B."/>
            <person name="Lipzen A."/>
            <person name="Chen C."/>
            <person name="Yan M."/>
            <person name="Daum C."/>
            <person name="Ng V."/>
            <person name="Clum A."/>
            <person name="Steindorff A."/>
            <person name="Ohm R.A."/>
            <person name="Martin F."/>
            <person name="Silar P."/>
            <person name="Natvig D.O."/>
            <person name="Lalanne C."/>
            <person name="Gautier V."/>
            <person name="Ament-Velasquez S.L."/>
            <person name="Kruys A."/>
            <person name="Hutchinson M.I."/>
            <person name="Powell A.J."/>
            <person name="Barry K."/>
            <person name="Miller A.N."/>
            <person name="Grigoriev I.V."/>
            <person name="Debuchy R."/>
            <person name="Gladieux P."/>
            <person name="Hiltunen Thoren M."/>
            <person name="Johannesson H."/>
        </authorList>
    </citation>
    <scope>NUCLEOTIDE SEQUENCE</scope>
    <source>
        <strain evidence="2">CBS 232.78</strain>
    </source>
</reference>
<dbReference type="Proteomes" id="UP001285441">
    <property type="component" value="Unassembled WGS sequence"/>
</dbReference>
<sequence length="713" mass="78266">MPPRHSSGGGRKYSDAQIRFVLARLDEPDTQKIADAYCQEFNVDPESFGTKQVKYLRGAYKNHPRFDDVSPVGTPGKTSNADTTRRTAQPSSSPPPTVPPKSKTLSPRSIPGHSQRNTPDTRDLLKKEQLKKEQLEKEQLEKEHRDSERSRMSAPGAPNPLLGWQQNDMRANPGPIHNQNVTFRQASALSFDGLPYQSSSHLSNVPQNNGFGLETANMMSGQRRLSGVKRMAENQVKMPLPGGGQLGLGPINPERYRPPRGRLPNGSQAQHHPAPMPYAPGVTPELARDVDVFGIWYGNKHDNCPIRETHRHDWDGGVFFGTLAHLFRAHKAMQSIVPNILQGEFEQTLEAVAKFRAVRNQAHIPPVPMVPQGLQYQPLAPSGRGGPGEYQQFHQQYNQSWAAGPMTMHPSNDYYGTAIDTGASTNIGYNLMLGGPDMSPSGPHGLGIMQHSGLPSSQQFGLPSGLSPIQPSGLLPAPRVLPSQAPRSPDQTQGRRGLAQKQQMASLTQWKQTFAAAKEKQRHALAQEEQKRTLAQEGQRTFAQQHSIQTVEDEDGEAGGEDDIVFGASFPDHTQVSDEMTNASVDLNALFANPFANAQFPVNEWQLDLAAREQDMREEEAYNSNNLTPMLVDNGGIFHSAPENPISASTAAYSADIARHHEQLKAAAQPQPSMEDSEEPSPHITGPLPIRSEPATFLDEDSFLEPSALAQHD</sequence>
<name>A0AAE0P5P5_9PEZI</name>
<protein>
    <submittedName>
        <fullName evidence="2">Uncharacterized protein</fullName>
    </submittedName>
</protein>
<accession>A0AAE0P5P5</accession>
<evidence type="ECO:0000313" key="3">
    <source>
        <dbReference type="Proteomes" id="UP001285441"/>
    </source>
</evidence>
<dbReference type="EMBL" id="JAULSW010000001">
    <property type="protein sequence ID" value="KAK3393766.1"/>
    <property type="molecule type" value="Genomic_DNA"/>
</dbReference>
<feature type="region of interest" description="Disordered" evidence="1">
    <location>
        <begin position="518"/>
        <end position="558"/>
    </location>
</feature>
<feature type="region of interest" description="Disordered" evidence="1">
    <location>
        <begin position="135"/>
        <end position="167"/>
    </location>
</feature>
<feature type="region of interest" description="Disordered" evidence="1">
    <location>
        <begin position="238"/>
        <end position="282"/>
    </location>
</feature>
<keyword evidence="3" id="KW-1185">Reference proteome</keyword>
<feature type="compositionally biased region" description="Polar residues" evidence="1">
    <location>
        <begin position="485"/>
        <end position="505"/>
    </location>
</feature>
<organism evidence="2 3">
    <name type="scientific">Podospora didyma</name>
    <dbReference type="NCBI Taxonomy" id="330526"/>
    <lineage>
        <taxon>Eukaryota</taxon>
        <taxon>Fungi</taxon>
        <taxon>Dikarya</taxon>
        <taxon>Ascomycota</taxon>
        <taxon>Pezizomycotina</taxon>
        <taxon>Sordariomycetes</taxon>
        <taxon>Sordariomycetidae</taxon>
        <taxon>Sordariales</taxon>
        <taxon>Podosporaceae</taxon>
        <taxon>Podospora</taxon>
    </lineage>
</organism>
<feature type="compositionally biased region" description="Polar residues" evidence="1">
    <location>
        <begin position="536"/>
        <end position="550"/>
    </location>
</feature>
<proteinExistence type="predicted"/>